<dbReference type="Pfam" id="PF00528">
    <property type="entry name" value="BPD_transp_1"/>
    <property type="match status" value="1"/>
</dbReference>
<keyword evidence="12" id="KW-1185">Reference proteome</keyword>
<evidence type="ECO:0000256" key="1">
    <source>
        <dbReference type="ARBA" id="ARBA00004651"/>
    </source>
</evidence>
<evidence type="ECO:0000256" key="5">
    <source>
        <dbReference type="ARBA" id="ARBA00022856"/>
    </source>
</evidence>
<reference evidence="12" key="1">
    <citation type="journal article" date="2019" name="Int. J. Syst. Evol. Microbiol.">
        <title>The Global Catalogue of Microorganisms (GCM) 10K type strain sequencing project: providing services to taxonomists for standard genome sequencing and annotation.</title>
        <authorList>
            <consortium name="The Broad Institute Genomics Platform"/>
            <consortium name="The Broad Institute Genome Sequencing Center for Infectious Disease"/>
            <person name="Wu L."/>
            <person name="Ma J."/>
        </authorList>
    </citation>
    <scope>NUCLEOTIDE SEQUENCE [LARGE SCALE GENOMIC DNA]</scope>
    <source>
        <strain evidence="12">CGMCC 4.7242</strain>
    </source>
</reference>
<dbReference type="PROSITE" id="PS50928">
    <property type="entry name" value="ABC_TM1"/>
    <property type="match status" value="1"/>
</dbReference>
<dbReference type="InterPro" id="IPR000515">
    <property type="entry name" value="MetI-like"/>
</dbReference>
<dbReference type="InterPro" id="IPR050366">
    <property type="entry name" value="BP-dependent_transpt_permease"/>
</dbReference>
<dbReference type="Proteomes" id="UP001597353">
    <property type="component" value="Unassembled WGS sequence"/>
</dbReference>
<accession>A0ABW4RZP9</accession>
<keyword evidence="3" id="KW-1003">Cell membrane</keyword>
<keyword evidence="7 9" id="KW-1133">Transmembrane helix</keyword>
<dbReference type="Pfam" id="PF12911">
    <property type="entry name" value="OppC_N"/>
    <property type="match status" value="1"/>
</dbReference>
<protein>
    <submittedName>
        <fullName evidence="11">ABC transporter permease</fullName>
    </submittedName>
</protein>
<dbReference type="EMBL" id="JBHUGH010000001">
    <property type="protein sequence ID" value="MFD1910614.1"/>
    <property type="molecule type" value="Genomic_DNA"/>
</dbReference>
<feature type="domain" description="ABC transmembrane type-1" evidence="10">
    <location>
        <begin position="89"/>
        <end position="278"/>
    </location>
</feature>
<organism evidence="11 12">
    <name type="scientific">Halodurantibacterium flavum</name>
    <dbReference type="NCBI Taxonomy" id="1382802"/>
    <lineage>
        <taxon>Bacteria</taxon>
        <taxon>Pseudomonadati</taxon>
        <taxon>Pseudomonadota</taxon>
        <taxon>Alphaproteobacteria</taxon>
        <taxon>Rhodobacterales</taxon>
        <taxon>Paracoccaceae</taxon>
        <taxon>Halodurantibacterium</taxon>
    </lineage>
</organism>
<evidence type="ECO:0000256" key="7">
    <source>
        <dbReference type="ARBA" id="ARBA00022989"/>
    </source>
</evidence>
<keyword evidence="4 9" id="KW-0812">Transmembrane</keyword>
<sequence>MSELATSASARRPRRAGRAFGILARDRGAMIGLGIILALVVVAVFAPVIAPYDPKAQSLLNTLRPPSTVHWLGTDDYGRDVLSRLIWGTRPALTVGVVAVLFAMAIGIPIGIMAGFWMGWFDRVTGWCVDIMLSFPSLLLALMIVALLGSSLPVLIVAIGASSIPSFIRLARSMTLTVKNNEFISASRSFGASDLRIMARHVFPNIMGPIIVMGTLGIASAIREEASLSFLGLGVQPPDASWGNIIRDGLSYVLQAPWLAVAPGLMLTLSVLAFNMLGDTVRDMFDPRDLASTATKKTKT</sequence>
<evidence type="ECO:0000256" key="4">
    <source>
        <dbReference type="ARBA" id="ARBA00022692"/>
    </source>
</evidence>
<dbReference type="CDD" id="cd06261">
    <property type="entry name" value="TM_PBP2"/>
    <property type="match status" value="1"/>
</dbReference>
<gene>
    <name evidence="11" type="ORF">ACFSGJ_00120</name>
</gene>
<feature type="transmembrane region" description="Helical" evidence="9">
    <location>
        <begin position="29"/>
        <end position="50"/>
    </location>
</feature>
<feature type="transmembrane region" description="Helical" evidence="9">
    <location>
        <begin position="258"/>
        <end position="278"/>
    </location>
</feature>
<evidence type="ECO:0000256" key="2">
    <source>
        <dbReference type="ARBA" id="ARBA00022448"/>
    </source>
</evidence>
<evidence type="ECO:0000313" key="11">
    <source>
        <dbReference type="EMBL" id="MFD1910614.1"/>
    </source>
</evidence>
<evidence type="ECO:0000259" key="10">
    <source>
        <dbReference type="PROSITE" id="PS50928"/>
    </source>
</evidence>
<dbReference type="RefSeq" id="WP_390258388.1">
    <property type="nucleotide sequence ID" value="NZ_JBHUGH010000001.1"/>
</dbReference>
<comment type="subcellular location">
    <subcellularLocation>
        <location evidence="1 9">Cell membrane</location>
        <topology evidence="1 9">Multi-pass membrane protein</topology>
    </subcellularLocation>
</comment>
<dbReference type="InterPro" id="IPR025966">
    <property type="entry name" value="OppC_N"/>
</dbReference>
<dbReference type="Gene3D" id="1.10.3720.10">
    <property type="entry name" value="MetI-like"/>
    <property type="match status" value="1"/>
</dbReference>
<evidence type="ECO:0000256" key="6">
    <source>
        <dbReference type="ARBA" id="ARBA00022927"/>
    </source>
</evidence>
<dbReference type="SUPFAM" id="SSF161098">
    <property type="entry name" value="MetI-like"/>
    <property type="match status" value="1"/>
</dbReference>
<evidence type="ECO:0000256" key="3">
    <source>
        <dbReference type="ARBA" id="ARBA00022475"/>
    </source>
</evidence>
<dbReference type="InterPro" id="IPR035906">
    <property type="entry name" value="MetI-like_sf"/>
</dbReference>
<keyword evidence="6" id="KW-0653">Protein transport</keyword>
<proteinExistence type="inferred from homology"/>
<keyword evidence="8 9" id="KW-0472">Membrane</keyword>
<evidence type="ECO:0000256" key="9">
    <source>
        <dbReference type="RuleBase" id="RU363032"/>
    </source>
</evidence>
<feature type="transmembrane region" description="Helical" evidence="9">
    <location>
        <begin position="202"/>
        <end position="222"/>
    </location>
</feature>
<feature type="transmembrane region" description="Helical" evidence="9">
    <location>
        <begin position="138"/>
        <end position="164"/>
    </location>
</feature>
<keyword evidence="5" id="KW-0571">Peptide transport</keyword>
<evidence type="ECO:0000256" key="8">
    <source>
        <dbReference type="ARBA" id="ARBA00023136"/>
    </source>
</evidence>
<feature type="transmembrane region" description="Helical" evidence="9">
    <location>
        <begin position="92"/>
        <end position="118"/>
    </location>
</feature>
<dbReference type="PANTHER" id="PTHR43386">
    <property type="entry name" value="OLIGOPEPTIDE TRANSPORT SYSTEM PERMEASE PROTEIN APPC"/>
    <property type="match status" value="1"/>
</dbReference>
<comment type="similarity">
    <text evidence="9">Belongs to the binding-protein-dependent transport system permease family.</text>
</comment>
<keyword evidence="2 9" id="KW-0813">Transport</keyword>
<name>A0ABW4RZP9_9RHOB</name>
<dbReference type="PANTHER" id="PTHR43386:SF1">
    <property type="entry name" value="D,D-DIPEPTIDE TRANSPORT SYSTEM PERMEASE PROTEIN DDPC-RELATED"/>
    <property type="match status" value="1"/>
</dbReference>
<evidence type="ECO:0000313" key="12">
    <source>
        <dbReference type="Proteomes" id="UP001597353"/>
    </source>
</evidence>
<comment type="caution">
    <text evidence="11">The sequence shown here is derived from an EMBL/GenBank/DDBJ whole genome shotgun (WGS) entry which is preliminary data.</text>
</comment>